<feature type="binding site" evidence="12">
    <location>
        <position position="117"/>
    </location>
    <ligand>
        <name>Fe cation</name>
        <dbReference type="ChEBI" id="CHEBI:24875"/>
    </ligand>
</feature>
<keyword evidence="14" id="KW-1185">Reference proteome</keyword>
<dbReference type="EMBL" id="JACHWP010000001">
    <property type="protein sequence ID" value="MBB3022520.1"/>
    <property type="molecule type" value="Genomic_DNA"/>
</dbReference>
<evidence type="ECO:0000256" key="6">
    <source>
        <dbReference type="ARBA" id="ARBA00022723"/>
    </source>
</evidence>
<keyword evidence="6 11" id="KW-0479">Metal-binding</keyword>
<feature type="binding site" evidence="11">
    <location>
        <position position="125"/>
    </location>
    <ligand>
        <name>Zn(2+)</name>
        <dbReference type="ChEBI" id="CHEBI:29105"/>
    </ligand>
</feature>
<comment type="subcellular location">
    <subcellularLocation>
        <location evidence="1">Cytoplasm</location>
    </subcellularLocation>
</comment>
<evidence type="ECO:0000256" key="10">
    <source>
        <dbReference type="ARBA" id="ARBA00023163"/>
    </source>
</evidence>
<evidence type="ECO:0000256" key="1">
    <source>
        <dbReference type="ARBA" id="ARBA00004496"/>
    </source>
</evidence>
<evidence type="ECO:0000256" key="4">
    <source>
        <dbReference type="ARBA" id="ARBA00022490"/>
    </source>
</evidence>
<evidence type="ECO:0000256" key="11">
    <source>
        <dbReference type="PIRSR" id="PIRSR602481-1"/>
    </source>
</evidence>
<evidence type="ECO:0000256" key="9">
    <source>
        <dbReference type="ARBA" id="ARBA00023125"/>
    </source>
</evidence>
<protein>
    <submittedName>
        <fullName evidence="13">Fur family ferric uptake transcriptional regulator</fullName>
    </submittedName>
</protein>
<dbReference type="SUPFAM" id="SSF46785">
    <property type="entry name" value="Winged helix' DNA-binding domain"/>
    <property type="match status" value="1"/>
</dbReference>
<reference evidence="13 14" key="1">
    <citation type="submission" date="2020-08" db="EMBL/GenBank/DDBJ databases">
        <title>Sequencing the genomes of 1000 actinobacteria strains.</title>
        <authorList>
            <person name="Klenk H.-P."/>
        </authorList>
    </citation>
    <scope>NUCLEOTIDE SEQUENCE [LARGE SCALE GENOMIC DNA]</scope>
    <source>
        <strain evidence="13 14">DSM 23040</strain>
    </source>
</reference>
<organism evidence="13 14">
    <name type="scientific">Helcobacillus massiliensis</name>
    <dbReference type="NCBI Taxonomy" id="521392"/>
    <lineage>
        <taxon>Bacteria</taxon>
        <taxon>Bacillati</taxon>
        <taxon>Actinomycetota</taxon>
        <taxon>Actinomycetes</taxon>
        <taxon>Micrococcales</taxon>
        <taxon>Dermabacteraceae</taxon>
        <taxon>Helcobacillus</taxon>
    </lineage>
</organism>
<comment type="caution">
    <text evidence="13">The sequence shown here is derived from an EMBL/GenBank/DDBJ whole genome shotgun (WGS) entry which is preliminary data.</text>
</comment>
<dbReference type="InterPro" id="IPR036390">
    <property type="entry name" value="WH_DNA-bd_sf"/>
</dbReference>
<keyword evidence="4" id="KW-0963">Cytoplasm</keyword>
<accession>A0A839QUR3</accession>
<evidence type="ECO:0000256" key="5">
    <source>
        <dbReference type="ARBA" id="ARBA00022491"/>
    </source>
</evidence>
<comment type="cofactor">
    <cofactor evidence="11">
        <name>Zn(2+)</name>
        <dbReference type="ChEBI" id="CHEBI:29105"/>
    </cofactor>
    <text evidence="11">Binds 1 zinc ion per subunit.</text>
</comment>
<dbReference type="GO" id="GO:0008270">
    <property type="term" value="F:zinc ion binding"/>
    <property type="evidence" value="ECO:0007669"/>
    <property type="project" value="TreeGrafter"/>
</dbReference>
<dbReference type="Gene3D" id="1.10.10.10">
    <property type="entry name" value="Winged helix-like DNA-binding domain superfamily/Winged helix DNA-binding domain"/>
    <property type="match status" value="1"/>
</dbReference>
<keyword evidence="10" id="KW-0804">Transcription</keyword>
<gene>
    <name evidence="13" type="ORF">FHX50_000768</name>
</gene>
<dbReference type="GO" id="GO:0045892">
    <property type="term" value="P:negative regulation of DNA-templated transcription"/>
    <property type="evidence" value="ECO:0007669"/>
    <property type="project" value="TreeGrafter"/>
</dbReference>
<proteinExistence type="inferred from homology"/>
<dbReference type="PANTHER" id="PTHR33202:SF2">
    <property type="entry name" value="FERRIC UPTAKE REGULATION PROTEIN"/>
    <property type="match status" value="1"/>
</dbReference>
<dbReference type="CDD" id="cd07153">
    <property type="entry name" value="Fur_like"/>
    <property type="match status" value="1"/>
</dbReference>
<dbReference type="RefSeq" id="WP_183374648.1">
    <property type="nucleotide sequence ID" value="NZ_CBCSFZ010000007.1"/>
</dbReference>
<comment type="subunit">
    <text evidence="3">Homodimer.</text>
</comment>
<feature type="binding site" evidence="12">
    <location>
        <position position="79"/>
    </location>
    <ligand>
        <name>Fe cation</name>
        <dbReference type="ChEBI" id="CHEBI:24875"/>
    </ligand>
</feature>
<dbReference type="GO" id="GO:0005829">
    <property type="term" value="C:cytosol"/>
    <property type="evidence" value="ECO:0007669"/>
    <property type="project" value="TreeGrafter"/>
</dbReference>
<dbReference type="InterPro" id="IPR002481">
    <property type="entry name" value="FUR"/>
</dbReference>
<evidence type="ECO:0000256" key="12">
    <source>
        <dbReference type="PIRSR" id="PIRSR602481-2"/>
    </source>
</evidence>
<dbReference type="GO" id="GO:1900376">
    <property type="term" value="P:regulation of secondary metabolite biosynthetic process"/>
    <property type="evidence" value="ECO:0007669"/>
    <property type="project" value="TreeGrafter"/>
</dbReference>
<feature type="binding site" evidence="12">
    <location>
        <position position="100"/>
    </location>
    <ligand>
        <name>Fe cation</name>
        <dbReference type="ChEBI" id="CHEBI:24875"/>
    </ligand>
</feature>
<evidence type="ECO:0000313" key="13">
    <source>
        <dbReference type="EMBL" id="MBB3022520.1"/>
    </source>
</evidence>
<dbReference type="InterPro" id="IPR043135">
    <property type="entry name" value="Fur_C"/>
</dbReference>
<dbReference type="Proteomes" id="UP000568050">
    <property type="component" value="Unassembled WGS sequence"/>
</dbReference>
<dbReference type="FunFam" id="1.10.10.10:FF:000459">
    <property type="entry name" value="Ferric uptake regulation protein"/>
    <property type="match status" value="1"/>
</dbReference>
<keyword evidence="12" id="KW-0408">Iron</keyword>
<name>A0A839QUR3_9MICO</name>
<dbReference type="GO" id="GO:0000976">
    <property type="term" value="F:transcription cis-regulatory region binding"/>
    <property type="evidence" value="ECO:0007669"/>
    <property type="project" value="TreeGrafter"/>
</dbReference>
<dbReference type="AlphaFoldDB" id="A0A839QUR3"/>
<keyword evidence="9" id="KW-0238">DNA-binding</keyword>
<feature type="binding site" evidence="11">
    <location>
        <position position="88"/>
    </location>
    <ligand>
        <name>Zn(2+)</name>
        <dbReference type="ChEBI" id="CHEBI:29105"/>
    </ligand>
</feature>
<keyword evidence="7 11" id="KW-0862">Zinc</keyword>
<dbReference type="Gene3D" id="3.30.1490.190">
    <property type="match status" value="1"/>
</dbReference>
<keyword evidence="8" id="KW-0805">Transcription regulation</keyword>
<evidence type="ECO:0000256" key="3">
    <source>
        <dbReference type="ARBA" id="ARBA00011738"/>
    </source>
</evidence>
<keyword evidence="5" id="KW-0678">Repressor</keyword>
<evidence type="ECO:0000256" key="8">
    <source>
        <dbReference type="ARBA" id="ARBA00023015"/>
    </source>
</evidence>
<evidence type="ECO:0000256" key="2">
    <source>
        <dbReference type="ARBA" id="ARBA00007957"/>
    </source>
</evidence>
<evidence type="ECO:0000313" key="14">
    <source>
        <dbReference type="Proteomes" id="UP000568050"/>
    </source>
</evidence>
<dbReference type="Pfam" id="PF01475">
    <property type="entry name" value="FUR"/>
    <property type="match status" value="1"/>
</dbReference>
<dbReference type="PANTHER" id="PTHR33202">
    <property type="entry name" value="ZINC UPTAKE REGULATION PROTEIN"/>
    <property type="match status" value="1"/>
</dbReference>
<dbReference type="InterPro" id="IPR036388">
    <property type="entry name" value="WH-like_DNA-bd_sf"/>
</dbReference>
<comment type="cofactor">
    <cofactor evidence="12">
        <name>Mn(2+)</name>
        <dbReference type="ChEBI" id="CHEBI:29035"/>
    </cofactor>
    <cofactor evidence="12">
        <name>Fe(2+)</name>
        <dbReference type="ChEBI" id="CHEBI:29033"/>
    </cofactor>
    <text evidence="12">Binds 1 Mn(2+) or Fe(2+) ion per subunit.</text>
</comment>
<dbReference type="GO" id="GO:0003700">
    <property type="term" value="F:DNA-binding transcription factor activity"/>
    <property type="evidence" value="ECO:0007669"/>
    <property type="project" value="InterPro"/>
</dbReference>
<feature type="binding site" evidence="11">
    <location>
        <position position="85"/>
    </location>
    <ligand>
        <name>Zn(2+)</name>
        <dbReference type="ChEBI" id="CHEBI:29105"/>
    </ligand>
</feature>
<comment type="similarity">
    <text evidence="2">Belongs to the Fur family.</text>
</comment>
<sequence>MTKVVRQTRQRTAILNCLASERDFMTAQQLYDLLRDDDQPVGLATVYRNLQSLVDAGLVDVLITDEGEAIYRQCRIEEHHHHLLCRVCGHTIEFVAPELERWAHRIAQENGFTDLHHTMEIYGLCPKHQESAEATGDAAASAEQSG</sequence>
<evidence type="ECO:0000256" key="7">
    <source>
        <dbReference type="ARBA" id="ARBA00022833"/>
    </source>
</evidence>